<organism evidence="13 14">
    <name type="scientific">Paradesertivirga mongoliensis</name>
    <dbReference type="NCBI Taxonomy" id="2100740"/>
    <lineage>
        <taxon>Bacteria</taxon>
        <taxon>Pseudomonadati</taxon>
        <taxon>Bacteroidota</taxon>
        <taxon>Sphingobacteriia</taxon>
        <taxon>Sphingobacteriales</taxon>
        <taxon>Sphingobacteriaceae</taxon>
        <taxon>Paradesertivirga</taxon>
    </lineage>
</organism>
<evidence type="ECO:0000313" key="14">
    <source>
        <dbReference type="Proteomes" id="UP001597387"/>
    </source>
</evidence>
<dbReference type="PANTHER" id="PTHR48051:SF1">
    <property type="entry name" value="RAS SUPPRESSOR PROTEIN 1"/>
    <property type="match status" value="1"/>
</dbReference>
<dbReference type="SUPFAM" id="SSF52058">
    <property type="entry name" value="L domain-like"/>
    <property type="match status" value="1"/>
</dbReference>
<feature type="domain" description="Roc" evidence="12">
    <location>
        <begin position="279"/>
        <end position="444"/>
    </location>
</feature>
<keyword evidence="14" id="KW-1185">Reference proteome</keyword>
<dbReference type="InterPro" id="IPR032171">
    <property type="entry name" value="COR-A"/>
</dbReference>
<evidence type="ECO:0000256" key="3">
    <source>
        <dbReference type="ARBA" id="ARBA00022614"/>
    </source>
</evidence>
<dbReference type="Proteomes" id="UP001597387">
    <property type="component" value="Unassembled WGS sequence"/>
</dbReference>
<dbReference type="Gene3D" id="3.80.10.10">
    <property type="entry name" value="Ribonuclease Inhibitor"/>
    <property type="match status" value="1"/>
</dbReference>
<reference evidence="14" key="1">
    <citation type="journal article" date="2019" name="Int. J. Syst. Evol. Microbiol.">
        <title>The Global Catalogue of Microorganisms (GCM) 10K type strain sequencing project: providing services to taxonomists for standard genome sequencing and annotation.</title>
        <authorList>
            <consortium name="The Broad Institute Genomics Platform"/>
            <consortium name="The Broad Institute Genome Sequencing Center for Infectious Disease"/>
            <person name="Wu L."/>
            <person name="Ma J."/>
        </authorList>
    </citation>
    <scope>NUCLEOTIDE SEQUENCE [LARGE SCALE GENOMIC DNA]</scope>
    <source>
        <strain evidence="14">KCTC 42217</strain>
    </source>
</reference>
<dbReference type="SMART" id="SM00175">
    <property type="entry name" value="RAB"/>
    <property type="match status" value="1"/>
</dbReference>
<gene>
    <name evidence="13" type="ORF">ACFSJU_17470</name>
</gene>
<dbReference type="Pfam" id="PF25497">
    <property type="entry name" value="COR-B"/>
    <property type="match status" value="1"/>
</dbReference>
<evidence type="ECO:0000256" key="4">
    <source>
        <dbReference type="ARBA" id="ARBA00022679"/>
    </source>
</evidence>
<comment type="catalytic activity">
    <reaction evidence="11">
        <text>L-seryl-[protein] + ATP = O-phospho-L-seryl-[protein] + ADP + H(+)</text>
        <dbReference type="Rhea" id="RHEA:17989"/>
        <dbReference type="Rhea" id="RHEA-COMP:9863"/>
        <dbReference type="Rhea" id="RHEA-COMP:11604"/>
        <dbReference type="ChEBI" id="CHEBI:15378"/>
        <dbReference type="ChEBI" id="CHEBI:29999"/>
        <dbReference type="ChEBI" id="CHEBI:30616"/>
        <dbReference type="ChEBI" id="CHEBI:83421"/>
        <dbReference type="ChEBI" id="CHEBI:456216"/>
        <dbReference type="EC" id="2.7.11.1"/>
    </reaction>
</comment>
<dbReference type="Gene3D" id="1.10.10.2200">
    <property type="match status" value="1"/>
</dbReference>
<dbReference type="InterPro" id="IPR003591">
    <property type="entry name" value="Leu-rich_rpt_typical-subtyp"/>
</dbReference>
<evidence type="ECO:0000313" key="13">
    <source>
        <dbReference type="EMBL" id="MFD2164203.1"/>
    </source>
</evidence>
<dbReference type="InterPro" id="IPR036388">
    <property type="entry name" value="WH-like_DNA-bd_sf"/>
</dbReference>
<evidence type="ECO:0000256" key="10">
    <source>
        <dbReference type="ARBA" id="ARBA00047899"/>
    </source>
</evidence>
<keyword evidence="8" id="KW-0067">ATP-binding</keyword>
<dbReference type="Pfam" id="PF13855">
    <property type="entry name" value="LRR_8"/>
    <property type="match status" value="1"/>
</dbReference>
<evidence type="ECO:0000256" key="11">
    <source>
        <dbReference type="ARBA" id="ARBA00048679"/>
    </source>
</evidence>
<comment type="catalytic activity">
    <reaction evidence="10">
        <text>L-threonyl-[protein] + ATP = O-phospho-L-threonyl-[protein] + ADP + H(+)</text>
        <dbReference type="Rhea" id="RHEA:46608"/>
        <dbReference type="Rhea" id="RHEA-COMP:11060"/>
        <dbReference type="Rhea" id="RHEA-COMP:11605"/>
        <dbReference type="ChEBI" id="CHEBI:15378"/>
        <dbReference type="ChEBI" id="CHEBI:30013"/>
        <dbReference type="ChEBI" id="CHEBI:30616"/>
        <dbReference type="ChEBI" id="CHEBI:61977"/>
        <dbReference type="ChEBI" id="CHEBI:456216"/>
        <dbReference type="EC" id="2.7.11.1"/>
    </reaction>
</comment>
<dbReference type="SMART" id="SM00369">
    <property type="entry name" value="LRR_TYP"/>
    <property type="match status" value="4"/>
</dbReference>
<sequence length="798" mass="91936">MVKWISVVLFRIDGELFILLFLKVLMNYLAIIDEIKQETGLELIEVGDVRDIVLTNHLAKKYDLHPERYENIFKSNLALFQLEGEEIVGLILNNCELNAIPKCLFDISSLRVLSLASNHIESLENSFDRLQYLEYLDLSKNDIVEIPASIYCLKSLVFLNFHKNQIAELSEDIRQFASLETLLLSENKLIRVPDEIIELDTLWKYTEGLNNINFEKDKAVRSQTYELAARLRDEERRLFMEGRTGINFDGNDIENLPPELVKKGRNKVLEYWHSLSHGESFPVNEFKLILVGDGGSGKTSLLKRITTGEFDINEKQTHGINIQSWRLKRDEKEVSANLWDFGGQEIMHSTHQFFLSNRSLYIVVIDSRREEKVEYWLKHIEALGGNSPTIIVINKIDENAGFDVNRKFLLKKYPNIFAITKVSCSTGEGLEALISAIKGALDNVSHLNTLWPKSWFLLKQRLETINENFISITKFHELCKEFEIYSTASQSTLLDFFHDLGVMLRFKDFGLNDTSVLNPHWVTEGVYRIINSKKLAEHLGILKYELLESILPKEIYPRPQHNFLVSLMEKFELCYKITTDAMLIPDLLSVQEPDFEIEPTLEFLFIYNFLPRSIFPRFVVRMKNDVKESLAWRTGVVLENKKMKSLARITIDYEEKRIYVKVSGESPRDYFSIIHHSLTDINSSFQFISTSERVPVGDEDLTVSYQHLKNLEEMGVFTFIPEGSLTPINVSATLGSITKTRKESIEEEILNSLREIKNQISDRGGLINEANKILELKPNIAGIGINVNALIDKLFKSK</sequence>
<comment type="caution">
    <text evidence="13">The sequence shown here is derived from an EMBL/GenBank/DDBJ whole genome shotgun (WGS) entry which is preliminary data.</text>
</comment>
<dbReference type="InterPro" id="IPR050216">
    <property type="entry name" value="LRR_domain-containing"/>
</dbReference>
<dbReference type="RefSeq" id="WP_255904364.1">
    <property type="nucleotide sequence ID" value="NZ_JAFMZO010000004.1"/>
</dbReference>
<dbReference type="InterPro" id="IPR057263">
    <property type="entry name" value="COR-B"/>
</dbReference>
<dbReference type="EC" id="2.7.11.1" evidence="1"/>
<dbReference type="EMBL" id="JBHUHZ010000003">
    <property type="protein sequence ID" value="MFD2164203.1"/>
    <property type="molecule type" value="Genomic_DNA"/>
</dbReference>
<protein>
    <recommendedName>
        <fullName evidence="1">non-specific serine/threonine protein kinase</fullName>
        <ecNumber evidence="1">2.7.11.1</ecNumber>
    </recommendedName>
</protein>
<dbReference type="NCBIfam" id="TIGR00231">
    <property type="entry name" value="small_GTP"/>
    <property type="match status" value="1"/>
</dbReference>
<keyword evidence="5" id="KW-0677">Repeat</keyword>
<evidence type="ECO:0000256" key="5">
    <source>
        <dbReference type="ARBA" id="ARBA00022737"/>
    </source>
</evidence>
<evidence type="ECO:0000256" key="6">
    <source>
        <dbReference type="ARBA" id="ARBA00022741"/>
    </source>
</evidence>
<evidence type="ECO:0000256" key="9">
    <source>
        <dbReference type="ARBA" id="ARBA00023134"/>
    </source>
</evidence>
<dbReference type="Gene3D" id="1.10.10.10">
    <property type="entry name" value="Winged helix-like DNA-binding domain superfamily/Winged helix DNA-binding domain"/>
    <property type="match status" value="1"/>
</dbReference>
<evidence type="ECO:0000259" key="12">
    <source>
        <dbReference type="PROSITE" id="PS51424"/>
    </source>
</evidence>
<dbReference type="Gene3D" id="3.40.50.300">
    <property type="entry name" value="P-loop containing nucleotide triphosphate hydrolases"/>
    <property type="match status" value="1"/>
</dbReference>
<dbReference type="Pfam" id="PF08477">
    <property type="entry name" value="Roc"/>
    <property type="match status" value="1"/>
</dbReference>
<keyword evidence="6" id="KW-0547">Nucleotide-binding</keyword>
<dbReference type="PANTHER" id="PTHR48051">
    <property type="match status" value="1"/>
</dbReference>
<dbReference type="InterPro" id="IPR027417">
    <property type="entry name" value="P-loop_NTPase"/>
</dbReference>
<accession>A0ABW4ZQ11</accession>
<evidence type="ECO:0000256" key="7">
    <source>
        <dbReference type="ARBA" id="ARBA00022777"/>
    </source>
</evidence>
<dbReference type="Gene3D" id="4.10.860.10">
    <property type="entry name" value="UVR domain"/>
    <property type="match status" value="1"/>
</dbReference>
<name>A0ABW4ZQ11_9SPHI</name>
<evidence type="ECO:0000256" key="2">
    <source>
        <dbReference type="ARBA" id="ARBA00022527"/>
    </source>
</evidence>
<keyword evidence="7" id="KW-0418">Kinase</keyword>
<keyword evidence="3" id="KW-0433">Leucine-rich repeat</keyword>
<keyword evidence="4" id="KW-0808">Transferase</keyword>
<dbReference type="Pfam" id="PF16095">
    <property type="entry name" value="COR-A"/>
    <property type="match status" value="1"/>
</dbReference>
<keyword evidence="2" id="KW-0723">Serine/threonine-protein kinase</keyword>
<dbReference type="PROSITE" id="PS51424">
    <property type="entry name" value="ROC"/>
    <property type="match status" value="1"/>
</dbReference>
<dbReference type="Gene3D" id="3.30.310.200">
    <property type="match status" value="1"/>
</dbReference>
<dbReference type="InterPro" id="IPR005225">
    <property type="entry name" value="Small_GTP-bd"/>
</dbReference>
<dbReference type="PROSITE" id="PS51450">
    <property type="entry name" value="LRR"/>
    <property type="match status" value="2"/>
</dbReference>
<proteinExistence type="predicted"/>
<evidence type="ECO:0000256" key="1">
    <source>
        <dbReference type="ARBA" id="ARBA00012513"/>
    </source>
</evidence>
<dbReference type="SUPFAM" id="SSF52540">
    <property type="entry name" value="P-loop containing nucleoside triphosphate hydrolases"/>
    <property type="match status" value="1"/>
</dbReference>
<dbReference type="InterPro" id="IPR001943">
    <property type="entry name" value="UVR_dom"/>
</dbReference>
<keyword evidence="9" id="KW-0342">GTP-binding</keyword>
<dbReference type="InterPro" id="IPR020859">
    <property type="entry name" value="ROC"/>
</dbReference>
<dbReference type="InterPro" id="IPR032675">
    <property type="entry name" value="LRR_dom_sf"/>
</dbReference>
<dbReference type="PRINTS" id="PR00449">
    <property type="entry name" value="RASTRNSFRMNG"/>
</dbReference>
<dbReference type="InterPro" id="IPR001611">
    <property type="entry name" value="Leu-rich_rpt"/>
</dbReference>
<evidence type="ECO:0000256" key="8">
    <source>
        <dbReference type="ARBA" id="ARBA00022840"/>
    </source>
</evidence>
<dbReference type="Pfam" id="PF02151">
    <property type="entry name" value="UVR"/>
    <property type="match status" value="1"/>
</dbReference>